<dbReference type="InterPro" id="IPR036909">
    <property type="entry name" value="Cyt_c-like_dom_sf"/>
</dbReference>
<evidence type="ECO:0000256" key="3">
    <source>
        <dbReference type="ARBA" id="ARBA00022448"/>
    </source>
</evidence>
<evidence type="ECO:0000256" key="9">
    <source>
        <dbReference type="PROSITE-ProRule" id="PRU00433"/>
    </source>
</evidence>
<comment type="PTM">
    <text evidence="11">Binds 1 heme group per subunit.</text>
</comment>
<evidence type="ECO:0000256" key="1">
    <source>
        <dbReference type="ARBA" id="ARBA00004569"/>
    </source>
</evidence>
<evidence type="ECO:0000256" key="11">
    <source>
        <dbReference type="RuleBase" id="RU004427"/>
    </source>
</evidence>
<comment type="similarity">
    <text evidence="2 10">Belongs to the cytochrome c family.</text>
</comment>
<gene>
    <name evidence="13" type="ORF">BB561_003599</name>
</gene>
<keyword evidence="7 11" id="KW-0249">Electron transport</keyword>
<dbReference type="GO" id="GO:0005758">
    <property type="term" value="C:mitochondrial intermembrane space"/>
    <property type="evidence" value="ECO:0007669"/>
    <property type="project" value="UniProtKB-SubCell"/>
</dbReference>
<protein>
    <recommendedName>
        <fullName evidence="12">Cytochrome c domain-containing protein</fullName>
    </recommendedName>
</protein>
<keyword evidence="5 11" id="KW-0679">Respiratory chain</keyword>
<dbReference type="EMBL" id="MBFR01000148">
    <property type="protein sequence ID" value="PVU92838.1"/>
    <property type="molecule type" value="Genomic_DNA"/>
</dbReference>
<evidence type="ECO:0000256" key="5">
    <source>
        <dbReference type="ARBA" id="ARBA00022660"/>
    </source>
</evidence>
<keyword evidence="3 11" id="KW-0813">Transport</keyword>
<evidence type="ECO:0000256" key="8">
    <source>
        <dbReference type="ARBA" id="ARBA00023004"/>
    </source>
</evidence>
<comment type="caution">
    <text evidence="13">The sequence shown here is derived from an EMBL/GenBank/DDBJ whole genome shotgun (WGS) entry which is preliminary data.</text>
</comment>
<dbReference type="AlphaFoldDB" id="A0A2T9YKI4"/>
<dbReference type="SUPFAM" id="SSF46626">
    <property type="entry name" value="Cytochrome c"/>
    <property type="match status" value="1"/>
</dbReference>
<dbReference type="PROSITE" id="PS51007">
    <property type="entry name" value="CYTC"/>
    <property type="match status" value="1"/>
</dbReference>
<keyword evidence="8 9" id="KW-0408">Iron</keyword>
<organism evidence="13 14">
    <name type="scientific">Smittium simulii</name>
    <dbReference type="NCBI Taxonomy" id="133385"/>
    <lineage>
        <taxon>Eukaryota</taxon>
        <taxon>Fungi</taxon>
        <taxon>Fungi incertae sedis</taxon>
        <taxon>Zoopagomycota</taxon>
        <taxon>Kickxellomycotina</taxon>
        <taxon>Harpellomycetes</taxon>
        <taxon>Harpellales</taxon>
        <taxon>Legeriomycetaceae</taxon>
        <taxon>Smittium</taxon>
    </lineage>
</organism>
<keyword evidence="14" id="KW-1185">Reference proteome</keyword>
<keyword evidence="4 9" id="KW-0349">Heme</keyword>
<proteinExistence type="inferred from homology"/>
<dbReference type="GO" id="GO:0009055">
    <property type="term" value="F:electron transfer activity"/>
    <property type="evidence" value="ECO:0007669"/>
    <property type="project" value="InterPro"/>
</dbReference>
<dbReference type="FunFam" id="1.10.760.10:FF:000001">
    <property type="entry name" value="Cytochrome c iso-1"/>
    <property type="match status" value="1"/>
</dbReference>
<dbReference type="PRINTS" id="PR00604">
    <property type="entry name" value="CYTCHRMECIAB"/>
</dbReference>
<evidence type="ECO:0000256" key="10">
    <source>
        <dbReference type="RuleBase" id="RU004426"/>
    </source>
</evidence>
<dbReference type="InterPro" id="IPR009056">
    <property type="entry name" value="Cyt_c-like_dom"/>
</dbReference>
<keyword evidence="11" id="KW-0496">Mitochondrion</keyword>
<dbReference type="Gene3D" id="1.10.760.10">
    <property type="entry name" value="Cytochrome c-like domain"/>
    <property type="match status" value="1"/>
</dbReference>
<dbReference type="InterPro" id="IPR002327">
    <property type="entry name" value="Cyt_c_1A/1B"/>
</dbReference>
<name>A0A2T9YKI4_9FUNG</name>
<sequence>MAGGDATKGAKIFKTRCATCHSVKEGVHSTGPSLSGIVNRKSGSYEDYAYTAANKNSGVTWDEETLDKYLTKPAAMIPGTKMVFAGLKKPKERADLIAYLSSI</sequence>
<dbReference type="OrthoDB" id="449280at2759"/>
<feature type="domain" description="Cytochrome c" evidence="12">
    <location>
        <begin position="4"/>
        <end position="103"/>
    </location>
</feature>
<comment type="function">
    <text evidence="11">Electron carrier protein. The oxidized form of the cytochrome c heme group can accept an electron from the heme group of the cytochrome c1 subunit of cytochrome reductase. Cytochrome c then transfers this electron to the cytochrome oxidase complex, the final protein carrier in the mitochondrial electron-transport chain.</text>
</comment>
<dbReference type="GO" id="GO:0046872">
    <property type="term" value="F:metal ion binding"/>
    <property type="evidence" value="ECO:0007669"/>
    <property type="project" value="UniProtKB-KW"/>
</dbReference>
<evidence type="ECO:0000313" key="13">
    <source>
        <dbReference type="EMBL" id="PVU92838.1"/>
    </source>
</evidence>
<keyword evidence="6 9" id="KW-0479">Metal-binding</keyword>
<dbReference type="GO" id="GO:0020037">
    <property type="term" value="F:heme binding"/>
    <property type="evidence" value="ECO:0007669"/>
    <property type="project" value="InterPro"/>
</dbReference>
<evidence type="ECO:0000259" key="12">
    <source>
        <dbReference type="PROSITE" id="PS51007"/>
    </source>
</evidence>
<evidence type="ECO:0000256" key="6">
    <source>
        <dbReference type="ARBA" id="ARBA00022723"/>
    </source>
</evidence>
<evidence type="ECO:0000256" key="7">
    <source>
        <dbReference type="ARBA" id="ARBA00022982"/>
    </source>
</evidence>
<dbReference type="PANTHER" id="PTHR11961">
    <property type="entry name" value="CYTOCHROME C"/>
    <property type="match status" value="1"/>
</dbReference>
<evidence type="ECO:0000313" key="14">
    <source>
        <dbReference type="Proteomes" id="UP000245383"/>
    </source>
</evidence>
<dbReference type="Proteomes" id="UP000245383">
    <property type="component" value="Unassembled WGS sequence"/>
</dbReference>
<dbReference type="STRING" id="133385.A0A2T9YKI4"/>
<dbReference type="Pfam" id="PF00034">
    <property type="entry name" value="Cytochrom_C"/>
    <property type="match status" value="1"/>
</dbReference>
<evidence type="ECO:0000256" key="2">
    <source>
        <dbReference type="ARBA" id="ARBA00006488"/>
    </source>
</evidence>
<accession>A0A2T9YKI4</accession>
<comment type="subcellular location">
    <subcellularLocation>
        <location evidence="1">Mitochondrion intermembrane space</location>
    </subcellularLocation>
</comment>
<reference evidence="13 14" key="1">
    <citation type="journal article" date="2018" name="MBio">
        <title>Comparative Genomics Reveals the Core Gene Toolbox for the Fungus-Insect Symbiosis.</title>
        <authorList>
            <person name="Wang Y."/>
            <person name="Stata M."/>
            <person name="Wang W."/>
            <person name="Stajich J.E."/>
            <person name="White M.M."/>
            <person name="Moncalvo J.M."/>
        </authorList>
    </citation>
    <scope>NUCLEOTIDE SEQUENCE [LARGE SCALE GENOMIC DNA]</scope>
    <source>
        <strain evidence="13 14">SWE-8-4</strain>
    </source>
</reference>
<evidence type="ECO:0000256" key="4">
    <source>
        <dbReference type="ARBA" id="ARBA00022617"/>
    </source>
</evidence>